<gene>
    <name evidence="3" type="ORF">CR152_30185</name>
</gene>
<evidence type="ECO:0000313" key="3">
    <source>
        <dbReference type="EMBL" id="ATQ78305.1"/>
    </source>
</evidence>
<feature type="region of interest" description="Disordered" evidence="1">
    <location>
        <begin position="1"/>
        <end position="24"/>
    </location>
</feature>
<evidence type="ECO:0000256" key="1">
    <source>
        <dbReference type="SAM" id="MobiDB-lite"/>
    </source>
</evidence>
<dbReference type="SUPFAM" id="SSF47598">
    <property type="entry name" value="Ribbon-helix-helix"/>
    <property type="match status" value="1"/>
</dbReference>
<dbReference type="AlphaFoldDB" id="A0A2D2DTJ9"/>
<dbReference type="InterPro" id="IPR013321">
    <property type="entry name" value="Arc_rbn_hlx_hlx"/>
</dbReference>
<sequence>MKYGLRPSTGAESMSLPVAKTKSKNDAKDRFIIRFHDEHHREQFKLRAAKNHRTMNAEILCLLEAGLRAMSPSSEKTHE</sequence>
<dbReference type="Gene3D" id="1.10.1220.10">
    <property type="entry name" value="Met repressor-like"/>
    <property type="match status" value="1"/>
</dbReference>
<dbReference type="GO" id="GO:0006355">
    <property type="term" value="P:regulation of DNA-templated transcription"/>
    <property type="evidence" value="ECO:0007669"/>
    <property type="project" value="InterPro"/>
</dbReference>
<evidence type="ECO:0000313" key="4">
    <source>
        <dbReference type="Proteomes" id="UP000229897"/>
    </source>
</evidence>
<feature type="domain" description="Arc-like DNA binding" evidence="2">
    <location>
        <begin position="28"/>
        <end position="68"/>
    </location>
</feature>
<dbReference type="KEGG" id="mass:CR152_30185"/>
<evidence type="ECO:0000259" key="2">
    <source>
        <dbReference type="Pfam" id="PF03869"/>
    </source>
</evidence>
<dbReference type="EMBL" id="CP024608">
    <property type="protein sequence ID" value="ATQ78305.1"/>
    <property type="molecule type" value="Genomic_DNA"/>
</dbReference>
<proteinExistence type="predicted"/>
<reference evidence="3" key="1">
    <citation type="submission" date="2017-10" db="EMBL/GenBank/DDBJ databases">
        <title>Massilia psychrophilum sp. nov., a novel purple-pigmented bacterium isolated from Tianshan glacier, Xinjiang Municipality, China.</title>
        <authorList>
            <person name="Wang H."/>
        </authorList>
    </citation>
    <scope>NUCLEOTIDE SEQUENCE [LARGE SCALE GENOMIC DNA]</scope>
    <source>
        <strain evidence="3">B2</strain>
    </source>
</reference>
<accession>A0A2D2DTJ9</accession>
<dbReference type="Proteomes" id="UP000229897">
    <property type="component" value="Chromosome"/>
</dbReference>
<dbReference type="Pfam" id="PF03869">
    <property type="entry name" value="Arc"/>
    <property type="match status" value="1"/>
</dbReference>
<dbReference type="GO" id="GO:0003677">
    <property type="term" value="F:DNA binding"/>
    <property type="evidence" value="ECO:0007669"/>
    <property type="project" value="InterPro"/>
</dbReference>
<name>A0A2D2DTJ9_9BURK</name>
<organism evidence="3 4">
    <name type="scientific">Massilia violaceinigra</name>
    <dbReference type="NCBI Taxonomy" id="2045208"/>
    <lineage>
        <taxon>Bacteria</taxon>
        <taxon>Pseudomonadati</taxon>
        <taxon>Pseudomonadota</taxon>
        <taxon>Betaproteobacteria</taxon>
        <taxon>Burkholderiales</taxon>
        <taxon>Oxalobacteraceae</taxon>
        <taxon>Telluria group</taxon>
        <taxon>Massilia</taxon>
    </lineage>
</organism>
<dbReference type="InterPro" id="IPR010985">
    <property type="entry name" value="Ribbon_hlx_hlx"/>
</dbReference>
<protein>
    <recommendedName>
        <fullName evidence="2">Arc-like DNA binding domain-containing protein</fullName>
    </recommendedName>
</protein>
<keyword evidence="4" id="KW-1185">Reference proteome</keyword>
<dbReference type="InterPro" id="IPR005569">
    <property type="entry name" value="Arc_DNA-bd_dom"/>
</dbReference>